<gene>
    <name evidence="5" type="ORF">APAL1065_LOCUS16790</name>
</gene>
<proteinExistence type="inferred from homology"/>
<dbReference type="InterPro" id="IPR017923">
    <property type="entry name" value="TFIIS_N"/>
</dbReference>
<feature type="domain" description="TFIIS N-terminal" evidence="4">
    <location>
        <begin position="274"/>
        <end position="358"/>
    </location>
</feature>
<comment type="similarity">
    <text evidence="1">Belongs to the IWS1 family.</text>
</comment>
<evidence type="ECO:0000256" key="2">
    <source>
        <dbReference type="PROSITE-ProRule" id="PRU00649"/>
    </source>
</evidence>
<dbReference type="AlphaFoldDB" id="A0A7S3DRZ3"/>
<dbReference type="GO" id="GO:0005634">
    <property type="term" value="C:nucleus"/>
    <property type="evidence" value="ECO:0007669"/>
    <property type="project" value="UniProtKB-SubCell"/>
</dbReference>
<sequence length="498" mass="55200">MADEEEDLFADSDSDDDADIAPPPKKKTPAKPAAAAKDDDDDDLFDSDSDDDDEIEKSAKAKKPEPKKAAKPVSKRDRLEALAKKKRVDEPVASSTPKRKKSSDEGRQKEKGYESEDSYDSETFERTEEDDNFIDTTGEDAEGLKELYAEQRFEDERPDGMEEKKKKRKYGGGGGGPREISEAAEVDADGIPVNPIEAAVYRMKRVKREKKSLEAMEEEIKTFLGGMDIAAEEDEEAVAQRRPALKKIQFLPKVEEMLAKKDMQRPLLDLDVLSRCRRWIQPLPNGKLGNITVRQRLLYSISQMNTPGSDNGITPNDLKISGLGKVIMILYKHPDETPAMKRLTKNLIEQWSRPIFNKSGNMKDLSRVSREGTGGLSAIRRQADFQSQAEARQAQMRQTERGGKHSNLQSIIASGKKGNMDGPASSNRVRVPFSKGFAFSVRPDSKADAGDMPKGRSAPGAPKDGRGKLSKRMVEKSRAVGKNQRSANISVEGRATKG</sequence>
<feature type="compositionally biased region" description="Acidic residues" evidence="3">
    <location>
        <begin position="1"/>
        <end position="19"/>
    </location>
</feature>
<dbReference type="PANTHER" id="PTHR46010">
    <property type="entry name" value="PROTEIN IWS1 HOMOLOG"/>
    <property type="match status" value="1"/>
</dbReference>
<feature type="compositionally biased region" description="Basic and acidic residues" evidence="3">
    <location>
        <begin position="56"/>
        <end position="90"/>
    </location>
</feature>
<accession>A0A7S3DRZ3</accession>
<feature type="compositionally biased region" description="Basic and acidic residues" evidence="3">
    <location>
        <begin position="463"/>
        <end position="478"/>
    </location>
</feature>
<comment type="subcellular location">
    <subcellularLocation>
        <location evidence="2">Nucleus</location>
    </subcellularLocation>
</comment>
<feature type="compositionally biased region" description="Basic and acidic residues" evidence="3">
    <location>
        <begin position="102"/>
        <end position="114"/>
    </location>
</feature>
<keyword evidence="2" id="KW-0539">Nucleus</keyword>
<protein>
    <recommendedName>
        <fullName evidence="4">TFIIS N-terminal domain-containing protein</fullName>
    </recommendedName>
</protein>
<dbReference type="EMBL" id="HBHT01025018">
    <property type="protein sequence ID" value="CAD9976586.1"/>
    <property type="molecule type" value="Transcribed_RNA"/>
</dbReference>
<dbReference type="InterPro" id="IPR035441">
    <property type="entry name" value="TFIIS/LEDGF_dom_sf"/>
</dbReference>
<feature type="region of interest" description="Disordered" evidence="3">
    <location>
        <begin position="1"/>
        <end position="178"/>
    </location>
</feature>
<evidence type="ECO:0000256" key="3">
    <source>
        <dbReference type="SAM" id="MobiDB-lite"/>
    </source>
</evidence>
<evidence type="ECO:0000256" key="1">
    <source>
        <dbReference type="ARBA" id="ARBA00037992"/>
    </source>
</evidence>
<reference evidence="5" key="1">
    <citation type="submission" date="2021-01" db="EMBL/GenBank/DDBJ databases">
        <authorList>
            <person name="Corre E."/>
            <person name="Pelletier E."/>
            <person name="Niang G."/>
            <person name="Scheremetjew M."/>
            <person name="Finn R."/>
            <person name="Kale V."/>
            <person name="Holt S."/>
            <person name="Cochrane G."/>
            <person name="Meng A."/>
            <person name="Brown T."/>
            <person name="Cohen L."/>
        </authorList>
    </citation>
    <scope>NUCLEOTIDE SEQUENCE</scope>
    <source>
        <strain evidence="5">CCMP125</strain>
    </source>
</reference>
<dbReference type="PANTHER" id="PTHR46010:SF1">
    <property type="entry name" value="PROTEIN IWS1 HOMOLOG"/>
    <property type="match status" value="1"/>
</dbReference>
<feature type="compositionally biased region" description="Acidic residues" evidence="3">
    <location>
        <begin position="115"/>
        <end position="141"/>
    </location>
</feature>
<name>A0A7S3DRZ3_9STRA</name>
<dbReference type="Pfam" id="PF08711">
    <property type="entry name" value="Med26"/>
    <property type="match status" value="1"/>
</dbReference>
<dbReference type="PROSITE" id="PS51319">
    <property type="entry name" value="TFIIS_N"/>
    <property type="match status" value="1"/>
</dbReference>
<feature type="region of interest" description="Disordered" evidence="3">
    <location>
        <begin position="384"/>
        <end position="407"/>
    </location>
</feature>
<feature type="compositionally biased region" description="Basic and acidic residues" evidence="3">
    <location>
        <begin position="142"/>
        <end position="164"/>
    </location>
</feature>
<feature type="compositionally biased region" description="Acidic residues" evidence="3">
    <location>
        <begin position="38"/>
        <end position="55"/>
    </location>
</feature>
<evidence type="ECO:0000259" key="4">
    <source>
        <dbReference type="PROSITE" id="PS51319"/>
    </source>
</evidence>
<dbReference type="GO" id="GO:0016973">
    <property type="term" value="P:poly(A)+ mRNA export from nucleus"/>
    <property type="evidence" value="ECO:0007669"/>
    <property type="project" value="TreeGrafter"/>
</dbReference>
<evidence type="ECO:0000313" key="5">
    <source>
        <dbReference type="EMBL" id="CAD9976586.1"/>
    </source>
</evidence>
<organism evidence="5">
    <name type="scientific">Entomoneis paludosa</name>
    <dbReference type="NCBI Taxonomy" id="265537"/>
    <lineage>
        <taxon>Eukaryota</taxon>
        <taxon>Sar</taxon>
        <taxon>Stramenopiles</taxon>
        <taxon>Ochrophyta</taxon>
        <taxon>Bacillariophyta</taxon>
        <taxon>Bacillariophyceae</taxon>
        <taxon>Bacillariophycidae</taxon>
        <taxon>Entomoneidaceae</taxon>
        <taxon>Entomoneis</taxon>
    </lineage>
</organism>
<feature type="region of interest" description="Disordered" evidence="3">
    <location>
        <begin position="440"/>
        <end position="498"/>
    </location>
</feature>
<dbReference type="InterPro" id="IPR051037">
    <property type="entry name" value="RNAPII_TF_IWS1"/>
</dbReference>
<feature type="compositionally biased region" description="Basic and acidic residues" evidence="3">
    <location>
        <begin position="443"/>
        <end position="454"/>
    </location>
</feature>
<dbReference type="Gene3D" id="1.20.930.10">
    <property type="entry name" value="Conserved domain common to transcription factors TFIIS, elongin A, CRSP70"/>
    <property type="match status" value="1"/>
</dbReference>